<evidence type="ECO:0000256" key="2">
    <source>
        <dbReference type="SAM" id="SignalP"/>
    </source>
</evidence>
<protein>
    <recommendedName>
        <fullName evidence="5">Pentapeptide MXKDX repeat protein</fullName>
    </recommendedName>
</protein>
<evidence type="ECO:0000256" key="1">
    <source>
        <dbReference type="SAM" id="MobiDB-lite"/>
    </source>
</evidence>
<evidence type="ECO:0000313" key="4">
    <source>
        <dbReference type="Proteomes" id="UP000451565"/>
    </source>
</evidence>
<keyword evidence="2" id="KW-0732">Signal</keyword>
<evidence type="ECO:0008006" key="5">
    <source>
        <dbReference type="Google" id="ProtNLM"/>
    </source>
</evidence>
<organism evidence="3 4">
    <name type="scientific">Glaciimonas soli</name>
    <dbReference type="NCBI Taxonomy" id="2590999"/>
    <lineage>
        <taxon>Bacteria</taxon>
        <taxon>Pseudomonadati</taxon>
        <taxon>Pseudomonadota</taxon>
        <taxon>Betaproteobacteria</taxon>
        <taxon>Burkholderiales</taxon>
        <taxon>Oxalobacteraceae</taxon>
        <taxon>Glaciimonas</taxon>
    </lineage>
</organism>
<dbReference type="Proteomes" id="UP000451565">
    <property type="component" value="Unassembled WGS sequence"/>
</dbReference>
<proteinExistence type="predicted"/>
<keyword evidence="4" id="KW-1185">Reference proteome</keyword>
<evidence type="ECO:0000313" key="3">
    <source>
        <dbReference type="EMBL" id="MQR01477.1"/>
    </source>
</evidence>
<dbReference type="EMBL" id="WINI01000007">
    <property type="protein sequence ID" value="MQR01477.1"/>
    <property type="molecule type" value="Genomic_DNA"/>
</dbReference>
<sequence length="96" mass="10459">MNKFTFAVITAAIAFSSAGASAADTMTQGTMAQPNSMQMTGDMQKKDGAMMMKKGSEMKMDKDMSMNKMDKDMDKKMAKPMHKKPLLSPTPINRGA</sequence>
<dbReference type="AlphaFoldDB" id="A0A843YTZ4"/>
<feature type="region of interest" description="Disordered" evidence="1">
    <location>
        <begin position="73"/>
        <end position="96"/>
    </location>
</feature>
<dbReference type="RefSeq" id="WP_153235105.1">
    <property type="nucleotide sequence ID" value="NZ_WINI01000007.1"/>
</dbReference>
<feature type="chain" id="PRO_5032637328" description="Pentapeptide MXKDX repeat protein" evidence="2">
    <location>
        <begin position="23"/>
        <end position="96"/>
    </location>
</feature>
<accession>A0A843YTZ4</accession>
<gene>
    <name evidence="3" type="ORF">GEV47_12410</name>
</gene>
<feature type="signal peptide" evidence="2">
    <location>
        <begin position="1"/>
        <end position="22"/>
    </location>
</feature>
<comment type="caution">
    <text evidence="3">The sequence shown here is derived from an EMBL/GenBank/DDBJ whole genome shotgun (WGS) entry which is preliminary data.</text>
</comment>
<name>A0A843YTZ4_9BURK</name>
<reference evidence="3 4" key="1">
    <citation type="submission" date="2019-10" db="EMBL/GenBank/DDBJ databases">
        <title>Glaciimonas soli sp. nov., a psychrophilic bacterium isolated from the forest soil of a high elevation mountain in Taiwan.</title>
        <authorList>
            <person name="Wang L.-T."/>
            <person name="Shieh W.Y."/>
        </authorList>
    </citation>
    <scope>NUCLEOTIDE SEQUENCE [LARGE SCALE GENOMIC DNA]</scope>
    <source>
        <strain evidence="3 4">GS1</strain>
    </source>
</reference>